<comment type="caution">
    <text evidence="1">The sequence shown here is derived from an EMBL/GenBank/DDBJ whole genome shotgun (WGS) entry which is preliminary data.</text>
</comment>
<reference evidence="1" key="1">
    <citation type="submission" date="2019-08" db="EMBL/GenBank/DDBJ databases">
        <authorList>
            <person name="Kucharzyk K."/>
            <person name="Murdoch R.W."/>
            <person name="Higgins S."/>
            <person name="Loffler F."/>
        </authorList>
    </citation>
    <scope>NUCLEOTIDE SEQUENCE</scope>
</reference>
<name>A0A645F5T0_9ZZZZ</name>
<organism evidence="1">
    <name type="scientific">bioreactor metagenome</name>
    <dbReference type="NCBI Taxonomy" id="1076179"/>
    <lineage>
        <taxon>unclassified sequences</taxon>
        <taxon>metagenomes</taxon>
        <taxon>ecological metagenomes</taxon>
    </lineage>
</organism>
<dbReference type="EMBL" id="VSSQ01055085">
    <property type="protein sequence ID" value="MPN08986.1"/>
    <property type="molecule type" value="Genomic_DNA"/>
</dbReference>
<proteinExistence type="predicted"/>
<protein>
    <submittedName>
        <fullName evidence="1">Uncharacterized protein</fullName>
    </submittedName>
</protein>
<sequence>MFFIIYFKSKLVARIRRLYQEWGQVANKRGEVTFLLVYLVIDLLNLVGCNSRPDFEAVFGAQEGAELWKKETA</sequence>
<gene>
    <name evidence="1" type="ORF">SDC9_156274</name>
</gene>
<dbReference type="AlphaFoldDB" id="A0A645F5T0"/>
<evidence type="ECO:0000313" key="1">
    <source>
        <dbReference type="EMBL" id="MPN08986.1"/>
    </source>
</evidence>
<accession>A0A645F5T0</accession>